<keyword evidence="12" id="KW-0539">Nucleus</keyword>
<dbReference type="PROSITE" id="PS00584">
    <property type="entry name" value="PFKB_KINASES_2"/>
    <property type="match status" value="1"/>
</dbReference>
<keyword evidence="12" id="KW-0963">Cytoplasm</keyword>
<keyword evidence="6 12" id="KW-0547">Nucleotide-binding</keyword>
<gene>
    <name evidence="14" type="ORF">TCLT_LOCUS10416</name>
</gene>
<organism evidence="16">
    <name type="scientific">Thelazia callipaeda</name>
    <name type="common">Oriental eyeworm</name>
    <name type="synonym">Parasitic nematode</name>
    <dbReference type="NCBI Taxonomy" id="103827"/>
    <lineage>
        <taxon>Eukaryota</taxon>
        <taxon>Metazoa</taxon>
        <taxon>Ecdysozoa</taxon>
        <taxon>Nematoda</taxon>
        <taxon>Chromadorea</taxon>
        <taxon>Rhabditida</taxon>
        <taxon>Spirurina</taxon>
        <taxon>Spiruromorpha</taxon>
        <taxon>Thelazioidea</taxon>
        <taxon>Thelaziidae</taxon>
        <taxon>Thelazia</taxon>
    </lineage>
</organism>
<keyword evidence="15" id="KW-1185">Reference proteome</keyword>
<protein>
    <recommendedName>
        <fullName evidence="3 12">Ribokinase</fullName>
        <shortName evidence="12">RK</shortName>
        <ecNumber evidence="2 12">2.7.1.15</ecNumber>
    </recommendedName>
</protein>
<feature type="domain" description="Carbohydrate kinase PfkB" evidence="13">
    <location>
        <begin position="7"/>
        <end position="298"/>
    </location>
</feature>
<feature type="binding site" evidence="12">
    <location>
        <begin position="15"/>
        <end position="17"/>
    </location>
    <ligand>
        <name>substrate</name>
    </ligand>
</feature>
<dbReference type="NCBIfam" id="TIGR02152">
    <property type="entry name" value="D_ribokin_bact"/>
    <property type="match status" value="1"/>
</dbReference>
<comment type="activity regulation">
    <text evidence="12">Activated by a monovalent cation that binds near, but not in, the active site. The most likely occupant of the site in vivo is potassium. Ion binding induces a conformational change that may alter substrate affinity.</text>
</comment>
<dbReference type="EMBL" id="UYYF01005099">
    <property type="protein sequence ID" value="VDN08105.1"/>
    <property type="molecule type" value="Genomic_DNA"/>
</dbReference>
<evidence type="ECO:0000256" key="3">
    <source>
        <dbReference type="ARBA" id="ARBA00016943"/>
    </source>
</evidence>
<dbReference type="InterPro" id="IPR029056">
    <property type="entry name" value="Ribokinase-like"/>
</dbReference>
<evidence type="ECO:0000256" key="4">
    <source>
        <dbReference type="ARBA" id="ARBA00022679"/>
    </source>
</evidence>
<feature type="binding site" evidence="12">
    <location>
        <position position="251"/>
    </location>
    <ligand>
        <name>K(+)</name>
        <dbReference type="ChEBI" id="CHEBI:29103"/>
    </ligand>
</feature>
<dbReference type="HAMAP" id="MF_01987">
    <property type="entry name" value="Ribokinase"/>
    <property type="match status" value="1"/>
</dbReference>
<feature type="binding site" evidence="12">
    <location>
        <begin position="224"/>
        <end position="229"/>
    </location>
    <ligand>
        <name>ATP</name>
        <dbReference type="ChEBI" id="CHEBI:30616"/>
    </ligand>
</feature>
<dbReference type="InterPro" id="IPR011611">
    <property type="entry name" value="PfkB_dom"/>
</dbReference>
<accession>A0A0N5DB65</accession>
<keyword evidence="7 12" id="KW-0418">Kinase</keyword>
<feature type="binding site" evidence="12">
    <location>
        <position position="188"/>
    </location>
    <ligand>
        <name>ATP</name>
        <dbReference type="ChEBI" id="CHEBI:30616"/>
    </ligand>
</feature>
<feature type="binding site" evidence="12">
    <location>
        <position position="253"/>
    </location>
    <ligand>
        <name>K(+)</name>
        <dbReference type="ChEBI" id="CHEBI:29103"/>
    </ligand>
</feature>
<reference evidence="16" key="1">
    <citation type="submission" date="2017-02" db="UniProtKB">
        <authorList>
            <consortium name="WormBaseParasite"/>
        </authorList>
    </citation>
    <scope>IDENTIFICATION</scope>
</reference>
<dbReference type="GO" id="GO:0019303">
    <property type="term" value="P:D-ribose catabolic process"/>
    <property type="evidence" value="ECO:0007669"/>
    <property type="project" value="UniProtKB-UniRule"/>
</dbReference>
<dbReference type="InterPro" id="IPR011877">
    <property type="entry name" value="Ribokinase"/>
</dbReference>
<evidence type="ECO:0000259" key="13">
    <source>
        <dbReference type="Pfam" id="PF00294"/>
    </source>
</evidence>
<comment type="caution">
    <text evidence="12">Lacks conserved residue(s) required for the propagation of feature annotation.</text>
</comment>
<keyword evidence="5 12" id="KW-0479">Metal-binding</keyword>
<feature type="binding site" evidence="12">
    <location>
        <position position="289"/>
    </location>
    <ligand>
        <name>K(+)</name>
        <dbReference type="ChEBI" id="CHEBI:29103"/>
    </ligand>
</feature>
<evidence type="ECO:0000256" key="12">
    <source>
        <dbReference type="HAMAP-Rule" id="MF_03215"/>
    </source>
</evidence>
<comment type="catalytic activity">
    <reaction evidence="12">
        <text>D-ribose + ATP = D-ribose 5-phosphate + ADP + H(+)</text>
        <dbReference type="Rhea" id="RHEA:13697"/>
        <dbReference type="ChEBI" id="CHEBI:15378"/>
        <dbReference type="ChEBI" id="CHEBI:30616"/>
        <dbReference type="ChEBI" id="CHEBI:47013"/>
        <dbReference type="ChEBI" id="CHEBI:78346"/>
        <dbReference type="ChEBI" id="CHEBI:456216"/>
        <dbReference type="EC" id="2.7.1.15"/>
    </reaction>
</comment>
<evidence type="ECO:0000256" key="1">
    <source>
        <dbReference type="ARBA" id="ARBA00005380"/>
    </source>
</evidence>
<keyword evidence="9 12" id="KW-0460">Magnesium</keyword>
<evidence type="ECO:0000256" key="5">
    <source>
        <dbReference type="ARBA" id="ARBA00022723"/>
    </source>
</evidence>
<evidence type="ECO:0000256" key="9">
    <source>
        <dbReference type="ARBA" id="ARBA00022842"/>
    </source>
</evidence>
<dbReference type="GO" id="GO:0005524">
    <property type="term" value="F:ATP binding"/>
    <property type="evidence" value="ECO:0007669"/>
    <property type="project" value="UniProtKB-UniRule"/>
</dbReference>
<evidence type="ECO:0000256" key="2">
    <source>
        <dbReference type="ARBA" id="ARBA00012035"/>
    </source>
</evidence>
<dbReference type="GO" id="GO:0004747">
    <property type="term" value="F:ribokinase activity"/>
    <property type="evidence" value="ECO:0007669"/>
    <property type="project" value="UniProtKB-UniRule"/>
</dbReference>
<keyword evidence="4 12" id="KW-0808">Transferase</keyword>
<feature type="binding site" evidence="12">
    <location>
        <position position="257"/>
    </location>
    <ligand>
        <name>substrate</name>
    </ligand>
</feature>
<dbReference type="WBParaSite" id="TCLT_0001042701-mRNA-1">
    <property type="protein sequence ID" value="TCLT_0001042701-mRNA-1"/>
    <property type="gene ID" value="TCLT_0001042701"/>
</dbReference>
<dbReference type="PRINTS" id="PR00990">
    <property type="entry name" value="RIBOKINASE"/>
</dbReference>
<comment type="subunit">
    <text evidence="12">Homodimer.</text>
</comment>
<dbReference type="OMA" id="TFCGYFA"/>
<evidence type="ECO:0000313" key="16">
    <source>
        <dbReference type="WBParaSite" id="TCLT_0001042701-mRNA-1"/>
    </source>
</evidence>
<evidence type="ECO:0000313" key="14">
    <source>
        <dbReference type="EMBL" id="VDN08105.1"/>
    </source>
</evidence>
<dbReference type="InterPro" id="IPR002139">
    <property type="entry name" value="Ribo/fructo_kinase"/>
</dbReference>
<name>A0A0N5DB65_THECL</name>
<evidence type="ECO:0000256" key="10">
    <source>
        <dbReference type="ARBA" id="ARBA00022958"/>
    </source>
</evidence>
<dbReference type="InterPro" id="IPR002173">
    <property type="entry name" value="Carboh/pur_kinase_PfkB_CS"/>
</dbReference>
<feature type="binding site" evidence="12">
    <location>
        <begin position="42"/>
        <end position="46"/>
    </location>
    <ligand>
        <name>substrate</name>
    </ligand>
</feature>
<keyword evidence="8 12" id="KW-0067">ATP-binding</keyword>
<dbReference type="Gene3D" id="3.40.1190.20">
    <property type="match status" value="1"/>
</dbReference>
<evidence type="ECO:0000256" key="6">
    <source>
        <dbReference type="ARBA" id="ARBA00022741"/>
    </source>
</evidence>
<dbReference type="UniPathway" id="UPA00916">
    <property type="reaction ID" value="UER00889"/>
</dbReference>
<feature type="binding site" evidence="12">
    <location>
        <begin position="256"/>
        <end position="257"/>
    </location>
    <ligand>
        <name>ATP</name>
        <dbReference type="ChEBI" id="CHEBI:30616"/>
    </ligand>
</feature>
<feature type="binding site" evidence="12">
    <location>
        <position position="294"/>
    </location>
    <ligand>
        <name>K(+)</name>
        <dbReference type="ChEBI" id="CHEBI:29103"/>
    </ligand>
</feature>
<dbReference type="PANTHER" id="PTHR10584">
    <property type="entry name" value="SUGAR KINASE"/>
    <property type="match status" value="1"/>
</dbReference>
<proteinExistence type="inferred from homology"/>
<keyword evidence="11 12" id="KW-0119">Carbohydrate metabolism</keyword>
<comment type="cofactor">
    <cofactor evidence="12">
        <name>Mg(2+)</name>
        <dbReference type="ChEBI" id="CHEBI:18420"/>
    </cofactor>
    <text evidence="12">Requires a divalent cation, most likely magnesium in vivo, as an electrophilic catalyst to aid phosphoryl group transfer. It is the chelate of the metal and the nucleotide that is the actual substrate.</text>
</comment>
<feature type="active site" description="Proton acceptor" evidence="12">
    <location>
        <position position="257"/>
    </location>
</feature>
<dbReference type="OrthoDB" id="415590at2759"/>
<dbReference type="AlphaFoldDB" id="A0A0N5DB65"/>
<reference evidence="14 15" key="2">
    <citation type="submission" date="2018-11" db="EMBL/GenBank/DDBJ databases">
        <authorList>
            <consortium name="Pathogen Informatics"/>
        </authorList>
    </citation>
    <scope>NUCLEOTIDE SEQUENCE [LARGE SCALE GENOMIC DNA]</scope>
</reference>
<dbReference type="Pfam" id="PF00294">
    <property type="entry name" value="PfkB"/>
    <property type="match status" value="1"/>
</dbReference>
<dbReference type="EC" id="2.7.1.15" evidence="2 12"/>
<dbReference type="GO" id="GO:0005829">
    <property type="term" value="C:cytosol"/>
    <property type="evidence" value="ECO:0007669"/>
    <property type="project" value="TreeGrafter"/>
</dbReference>
<evidence type="ECO:0000256" key="7">
    <source>
        <dbReference type="ARBA" id="ARBA00022777"/>
    </source>
</evidence>
<dbReference type="CDD" id="cd01174">
    <property type="entry name" value="ribokinase"/>
    <property type="match status" value="1"/>
</dbReference>
<keyword evidence="10 12" id="KW-0630">Potassium</keyword>
<dbReference type="STRING" id="103827.A0A0N5DB65"/>
<feature type="binding site" evidence="12">
    <location>
        <position position="292"/>
    </location>
    <ligand>
        <name>K(+)</name>
        <dbReference type="ChEBI" id="CHEBI:29103"/>
    </ligand>
</feature>
<comment type="subcellular location">
    <subcellularLocation>
        <location evidence="12">Cytoplasm</location>
    </subcellularLocation>
    <subcellularLocation>
        <location evidence="12">Nucleus</location>
    </subcellularLocation>
</comment>
<dbReference type="GO" id="GO:0005634">
    <property type="term" value="C:nucleus"/>
    <property type="evidence" value="ECO:0007669"/>
    <property type="project" value="UniProtKB-SubCell"/>
</dbReference>
<feature type="binding site" evidence="12">
    <location>
        <position position="298"/>
    </location>
    <ligand>
        <name>K(+)</name>
        <dbReference type="ChEBI" id="CHEBI:29103"/>
    </ligand>
</feature>
<comment type="similarity">
    <text evidence="1">Belongs to the carbohydrate kinase pfkB family.</text>
</comment>
<evidence type="ECO:0000256" key="11">
    <source>
        <dbReference type="ARBA" id="ARBA00023277"/>
    </source>
</evidence>
<comment type="pathway">
    <text evidence="12">Carbohydrate metabolism; D-ribose degradation; D-ribose 5-phosphate from beta-D-ribopyranose: step 2/2.</text>
</comment>
<dbReference type="PANTHER" id="PTHR10584:SF166">
    <property type="entry name" value="RIBOKINASE"/>
    <property type="match status" value="1"/>
</dbReference>
<dbReference type="GO" id="GO:0046872">
    <property type="term" value="F:metal ion binding"/>
    <property type="evidence" value="ECO:0007669"/>
    <property type="project" value="UniProtKB-KW"/>
</dbReference>
<sequence>MNSATIDIIVHGSIVQDFVSYTEEFPRLGETVRGTFSDAPGGKGANQAAQAALLGANVCMIGMVGNDVFGSSNINNLKEFGVNTEYIRVSERNKTGCATIIVTKDGQNSIIIAPGANLETPPNQIDELEETIASTKMVLCQNETAHDSIKRIFELAKKYNVRTFFNYAPIDKKFDKNILKLTDILCVNEIEGEHLSGQQVRTIKDALKITKILFDFGPSIVIMTLGSQGVVYNFEDIESGHIVVPSVKVVDTTGAGDSFCGALAYFLVKRPELELKEQIRRAAHISAYSVQRVGTRDSYLRRSEVPDDLLK</sequence>
<comment type="function">
    <text evidence="12">Catalyzes the phosphorylation of ribose at O-5 in a reaction requiring ATP and magnesium. The resulting D-ribose-5-phosphate can then be used either for sythesis of nucleotides, histidine, and tryptophan, or as a component of the pentose phosphate pathway.</text>
</comment>
<dbReference type="Proteomes" id="UP000276776">
    <property type="component" value="Unassembled WGS sequence"/>
</dbReference>
<feature type="binding site" evidence="12">
    <location>
        <position position="143"/>
    </location>
    <ligand>
        <name>substrate</name>
    </ligand>
</feature>
<evidence type="ECO:0000313" key="15">
    <source>
        <dbReference type="Proteomes" id="UP000276776"/>
    </source>
</evidence>
<dbReference type="SUPFAM" id="SSF53613">
    <property type="entry name" value="Ribokinase-like"/>
    <property type="match status" value="1"/>
</dbReference>
<evidence type="ECO:0000256" key="8">
    <source>
        <dbReference type="ARBA" id="ARBA00022840"/>
    </source>
</evidence>
<comment type="similarity">
    <text evidence="12">Belongs to the carbohydrate kinase PfkB family. Ribokinase subfamily.</text>
</comment>